<feature type="repeat" description="NHL" evidence="8">
    <location>
        <begin position="387"/>
        <end position="428"/>
    </location>
</feature>
<dbReference type="Gene3D" id="3.30.200.20">
    <property type="entry name" value="Phosphorylase Kinase, domain 1"/>
    <property type="match status" value="1"/>
</dbReference>
<dbReference type="Gene3D" id="2.120.10.30">
    <property type="entry name" value="TolB, C-terminal domain"/>
    <property type="match status" value="1"/>
</dbReference>
<dbReference type="Proteomes" id="UP000535543">
    <property type="component" value="Unassembled WGS sequence"/>
</dbReference>
<keyword evidence="5 9" id="KW-0547">Nucleotide-binding</keyword>
<dbReference type="InterPro" id="IPR000719">
    <property type="entry name" value="Prot_kinase_dom"/>
</dbReference>
<evidence type="ECO:0000256" key="8">
    <source>
        <dbReference type="PROSITE-ProRule" id="PRU00504"/>
    </source>
</evidence>
<dbReference type="SUPFAM" id="SSF101898">
    <property type="entry name" value="NHL repeat"/>
    <property type="match status" value="1"/>
</dbReference>
<evidence type="ECO:0000256" key="7">
    <source>
        <dbReference type="ARBA" id="ARBA00022840"/>
    </source>
</evidence>
<dbReference type="CDD" id="cd14952">
    <property type="entry name" value="NHL_PKND_like"/>
    <property type="match status" value="1"/>
</dbReference>
<evidence type="ECO:0000256" key="10">
    <source>
        <dbReference type="SAM" id="Phobius"/>
    </source>
</evidence>
<dbReference type="SMART" id="SM00220">
    <property type="entry name" value="S_TKc"/>
    <property type="match status" value="1"/>
</dbReference>
<keyword evidence="10" id="KW-1133">Transmembrane helix</keyword>
<sequence length="594" mass="63098">MQEMQFGRYLLRDLLGRGGMGQVYQAYDTATRRDVAFKVLPEHAANDPDFRRRFEREAYSAAGVTDPHIVPIYDFGEIGGRLYLAMQLIKGTDLATMLTKGGALEPALAVAIIEQIGAALDAAHTAGLIHRDVKPSNILLTDKHFAYLIDFGIAHALGSTSLTATGAAVGTFAYMAPERLTAGVVDARADIYALTCVLHECLTGTHPFPGNSVERQIAGHLGELPPNPSQLRPGIPTAFDEVIARGMAKNPDHRYRTAGDLARAARAALESPAQPQQPTRRISEVHTIFRGDQPPWTAPPAPTARAENPRRRKLILLVALVLVAVVGVGAILWKVLPENDTTATAPTQVVVPFAGLKDPGGVAVHTNGDVFVADTSNNRVLRLAAGSSTQTELPFSGLNHPWAVAVNSSGDVFVTDTYNNRVLRLPAGSSTQTEIPFTGLTFPIFVAVNSTGDVYVTEERGGRVVVLSAKSATQTELPFRALSQPAGVAVSAAGDVYVVDNGNNRVLQLTAGSDSQTELAFTGLSSPVGVAVDNTGDVYLTDNRNLRVLKLAAGSNVQTTVPFSGLLNPKLVALTASGSVLVTDADRVLELRSQ</sequence>
<protein>
    <recommendedName>
        <fullName evidence="1">non-specific serine/threonine protein kinase</fullName>
        <ecNumber evidence="1">2.7.11.1</ecNumber>
    </recommendedName>
</protein>
<organism evidence="12 13">
    <name type="scientific">Antrihabitans stalactiti</name>
    <dbReference type="NCBI Taxonomy" id="2584121"/>
    <lineage>
        <taxon>Bacteria</taxon>
        <taxon>Bacillati</taxon>
        <taxon>Actinomycetota</taxon>
        <taxon>Actinomycetes</taxon>
        <taxon>Mycobacteriales</taxon>
        <taxon>Nocardiaceae</taxon>
        <taxon>Antrihabitans</taxon>
    </lineage>
</organism>
<comment type="caution">
    <text evidence="12">The sequence shown here is derived from an EMBL/GenBank/DDBJ whole genome shotgun (WGS) entry which is preliminary data.</text>
</comment>
<accession>A0A848KGZ5</accession>
<dbReference type="FunFam" id="1.10.510.10:FF:000021">
    <property type="entry name" value="Serine/threonine protein kinase"/>
    <property type="match status" value="1"/>
</dbReference>
<evidence type="ECO:0000256" key="6">
    <source>
        <dbReference type="ARBA" id="ARBA00022777"/>
    </source>
</evidence>
<keyword evidence="2 12" id="KW-0723">Serine/threonine-protein kinase</keyword>
<dbReference type="PROSITE" id="PS00108">
    <property type="entry name" value="PROTEIN_KINASE_ST"/>
    <property type="match status" value="1"/>
</dbReference>
<dbReference type="EMBL" id="VCQU01000010">
    <property type="protein sequence ID" value="NMN98293.1"/>
    <property type="molecule type" value="Genomic_DNA"/>
</dbReference>
<keyword evidence="10" id="KW-0472">Membrane</keyword>
<keyword evidence="6 12" id="KW-0418">Kinase</keyword>
<dbReference type="Gene3D" id="1.10.510.10">
    <property type="entry name" value="Transferase(Phosphotransferase) domain 1"/>
    <property type="match status" value="1"/>
</dbReference>
<proteinExistence type="predicted"/>
<name>A0A848KGZ5_9NOCA</name>
<dbReference type="InterPro" id="IPR008271">
    <property type="entry name" value="Ser/Thr_kinase_AS"/>
</dbReference>
<dbReference type="Pfam" id="PF00069">
    <property type="entry name" value="Pkinase"/>
    <property type="match status" value="1"/>
</dbReference>
<feature type="repeat" description="NHL" evidence="8">
    <location>
        <begin position="471"/>
        <end position="512"/>
    </location>
</feature>
<dbReference type="PANTHER" id="PTHR43289">
    <property type="entry name" value="MITOGEN-ACTIVATED PROTEIN KINASE KINASE KINASE 20-RELATED"/>
    <property type="match status" value="1"/>
</dbReference>
<evidence type="ECO:0000256" key="9">
    <source>
        <dbReference type="PROSITE-ProRule" id="PRU10141"/>
    </source>
</evidence>
<dbReference type="AlphaFoldDB" id="A0A848KGZ5"/>
<dbReference type="InterPro" id="IPR001258">
    <property type="entry name" value="NHL_repeat"/>
</dbReference>
<evidence type="ECO:0000256" key="4">
    <source>
        <dbReference type="ARBA" id="ARBA00022737"/>
    </source>
</evidence>
<reference evidence="12 13" key="2">
    <citation type="submission" date="2020-06" db="EMBL/GenBank/DDBJ databases">
        <title>Antribacter stalactiti gen. nov., sp. nov., a new member of the family Nacardiaceae isolated from a cave.</title>
        <authorList>
            <person name="Kim I.S."/>
        </authorList>
    </citation>
    <scope>NUCLEOTIDE SEQUENCE [LARGE SCALE GENOMIC DNA]</scope>
    <source>
        <strain evidence="12 13">YC2-7</strain>
    </source>
</reference>
<keyword evidence="7 9" id="KW-0067">ATP-binding</keyword>
<dbReference type="PROSITE" id="PS00107">
    <property type="entry name" value="PROTEIN_KINASE_ATP"/>
    <property type="match status" value="1"/>
</dbReference>
<evidence type="ECO:0000313" key="12">
    <source>
        <dbReference type="EMBL" id="NMN98293.1"/>
    </source>
</evidence>
<dbReference type="PANTHER" id="PTHR43289:SF6">
    <property type="entry name" value="SERINE_THREONINE-PROTEIN KINASE NEKL-3"/>
    <property type="match status" value="1"/>
</dbReference>
<dbReference type="SUPFAM" id="SSF56112">
    <property type="entry name" value="Protein kinase-like (PK-like)"/>
    <property type="match status" value="1"/>
</dbReference>
<keyword evidence="3" id="KW-0808">Transferase</keyword>
<reference evidence="12 13" key="1">
    <citation type="submission" date="2019-05" db="EMBL/GenBank/DDBJ databases">
        <authorList>
            <person name="Lee S.D."/>
        </authorList>
    </citation>
    <scope>NUCLEOTIDE SEQUENCE [LARGE SCALE GENOMIC DNA]</scope>
    <source>
        <strain evidence="12 13">YC2-7</strain>
    </source>
</reference>
<evidence type="ECO:0000256" key="5">
    <source>
        <dbReference type="ARBA" id="ARBA00022741"/>
    </source>
</evidence>
<dbReference type="GO" id="GO:0004674">
    <property type="term" value="F:protein serine/threonine kinase activity"/>
    <property type="evidence" value="ECO:0007669"/>
    <property type="project" value="UniProtKB-KW"/>
</dbReference>
<dbReference type="InterPro" id="IPR011009">
    <property type="entry name" value="Kinase-like_dom_sf"/>
</dbReference>
<feature type="binding site" evidence="9">
    <location>
        <position position="38"/>
    </location>
    <ligand>
        <name>ATP</name>
        <dbReference type="ChEBI" id="CHEBI:30616"/>
    </ligand>
</feature>
<evidence type="ECO:0000256" key="1">
    <source>
        <dbReference type="ARBA" id="ARBA00012513"/>
    </source>
</evidence>
<evidence type="ECO:0000256" key="3">
    <source>
        <dbReference type="ARBA" id="ARBA00022679"/>
    </source>
</evidence>
<feature type="repeat" description="NHL" evidence="8">
    <location>
        <begin position="429"/>
        <end position="470"/>
    </location>
</feature>
<dbReference type="Pfam" id="PF01436">
    <property type="entry name" value="NHL"/>
    <property type="match status" value="4"/>
</dbReference>
<dbReference type="PROSITE" id="PS50011">
    <property type="entry name" value="PROTEIN_KINASE_DOM"/>
    <property type="match status" value="1"/>
</dbReference>
<dbReference type="InterPro" id="IPR017441">
    <property type="entry name" value="Protein_kinase_ATP_BS"/>
</dbReference>
<dbReference type="EC" id="2.7.11.1" evidence="1"/>
<feature type="domain" description="Protein kinase" evidence="11">
    <location>
        <begin position="9"/>
        <end position="269"/>
    </location>
</feature>
<keyword evidence="4" id="KW-0677">Repeat</keyword>
<evidence type="ECO:0000313" key="13">
    <source>
        <dbReference type="Proteomes" id="UP000535543"/>
    </source>
</evidence>
<dbReference type="InterPro" id="IPR011042">
    <property type="entry name" value="6-blade_b-propeller_TolB-like"/>
</dbReference>
<dbReference type="CDD" id="cd14014">
    <property type="entry name" value="STKc_PknB_like"/>
    <property type="match status" value="1"/>
</dbReference>
<feature type="transmembrane region" description="Helical" evidence="10">
    <location>
        <begin position="314"/>
        <end position="333"/>
    </location>
</feature>
<dbReference type="PROSITE" id="PS51125">
    <property type="entry name" value="NHL"/>
    <property type="match status" value="4"/>
</dbReference>
<keyword evidence="10" id="KW-0812">Transmembrane</keyword>
<gene>
    <name evidence="12" type="ORF">FGL95_24930</name>
</gene>
<keyword evidence="13" id="KW-1185">Reference proteome</keyword>
<dbReference type="GO" id="GO:0005524">
    <property type="term" value="F:ATP binding"/>
    <property type="evidence" value="ECO:0007669"/>
    <property type="project" value="UniProtKB-UniRule"/>
</dbReference>
<dbReference type="InterPro" id="IPR035016">
    <property type="entry name" value="NHL_PKND"/>
</dbReference>
<feature type="repeat" description="NHL" evidence="8">
    <location>
        <begin position="513"/>
        <end position="554"/>
    </location>
</feature>
<evidence type="ECO:0000259" key="11">
    <source>
        <dbReference type="PROSITE" id="PS50011"/>
    </source>
</evidence>
<evidence type="ECO:0000256" key="2">
    <source>
        <dbReference type="ARBA" id="ARBA00022527"/>
    </source>
</evidence>